<evidence type="ECO:0000313" key="4">
    <source>
        <dbReference type="Proteomes" id="UP000092993"/>
    </source>
</evidence>
<keyword evidence="1" id="KW-1133">Transmembrane helix</keyword>
<dbReference type="Pfam" id="PF09792">
    <property type="entry name" value="But2"/>
    <property type="match status" value="1"/>
</dbReference>
<dbReference type="OMA" id="WSTMIIL"/>
<keyword evidence="1" id="KW-0472">Membrane</keyword>
<dbReference type="InterPro" id="IPR018620">
    <property type="entry name" value="Ubiquitin3-bd_protein_But2_C"/>
</dbReference>
<gene>
    <name evidence="3" type="ORF">A0H81_06838</name>
</gene>
<feature type="transmembrane region" description="Helical" evidence="1">
    <location>
        <begin position="65"/>
        <end position="87"/>
    </location>
</feature>
<name>A0A1C7M8T0_GRIFR</name>
<keyword evidence="4" id="KW-1185">Reference proteome</keyword>
<dbReference type="EMBL" id="LUGG01000007">
    <property type="protein sequence ID" value="OBZ73325.1"/>
    <property type="molecule type" value="Genomic_DNA"/>
</dbReference>
<evidence type="ECO:0000256" key="1">
    <source>
        <dbReference type="SAM" id="Phobius"/>
    </source>
</evidence>
<evidence type="ECO:0000259" key="2">
    <source>
        <dbReference type="Pfam" id="PF09792"/>
    </source>
</evidence>
<evidence type="ECO:0000313" key="3">
    <source>
        <dbReference type="EMBL" id="OBZ73325.1"/>
    </source>
</evidence>
<dbReference type="AlphaFoldDB" id="A0A1C7M8T0"/>
<reference evidence="3 4" key="1">
    <citation type="submission" date="2016-03" db="EMBL/GenBank/DDBJ databases">
        <title>Whole genome sequencing of Grifola frondosa 9006-11.</title>
        <authorList>
            <person name="Min B."/>
            <person name="Park H."/>
            <person name="Kim J.-G."/>
            <person name="Cho H."/>
            <person name="Oh Y.-L."/>
            <person name="Kong W.-S."/>
            <person name="Choi I.-G."/>
        </authorList>
    </citation>
    <scope>NUCLEOTIDE SEQUENCE [LARGE SCALE GENOMIC DNA]</scope>
    <source>
        <strain evidence="3 4">9006-11</strain>
    </source>
</reference>
<accession>A0A1C7M8T0</accession>
<comment type="caution">
    <text evidence="3">The sequence shown here is derived from an EMBL/GenBank/DDBJ whole genome shotgun (WGS) entry which is preliminary data.</text>
</comment>
<keyword evidence="1" id="KW-0812">Transmembrane</keyword>
<sequence length="306" mass="34803">MCLVPSLRLLVHSQSYIEVTLQQEEHLALLDVHNSQDDLNNRGVEDSYLTPANLATFKTNNRRRILLWIITLLLIITVTDILSLLYVRHVFATVYSDSNTAELEFANPYIGLAELYKYGGINASRIDPILNRPRVVAQVFRDRPMELAPLGEHDWFDPSYGTITPNEKHLKVDQNTHTIAQFRAIDFGMEDCSLVFRLPATNARLEGSSPFIMKPSSVLDVFLLDGGSSPLDIKKLSWRTRPAHLKKIRTLVPRAGEEMVVTRFPCVWGSLHTFEVACTKGSDCLLDVWSSQNETWGIYMYQHQTV</sequence>
<dbReference type="OrthoDB" id="61113at2759"/>
<dbReference type="Proteomes" id="UP000092993">
    <property type="component" value="Unassembled WGS sequence"/>
</dbReference>
<proteinExistence type="predicted"/>
<feature type="domain" description="Ubiquitin 3 binding protein But2 C-terminal" evidence="2">
    <location>
        <begin position="168"/>
        <end position="281"/>
    </location>
</feature>
<organism evidence="3 4">
    <name type="scientific">Grifola frondosa</name>
    <name type="common">Maitake</name>
    <name type="synonym">Polyporus frondosus</name>
    <dbReference type="NCBI Taxonomy" id="5627"/>
    <lineage>
        <taxon>Eukaryota</taxon>
        <taxon>Fungi</taxon>
        <taxon>Dikarya</taxon>
        <taxon>Basidiomycota</taxon>
        <taxon>Agaricomycotina</taxon>
        <taxon>Agaricomycetes</taxon>
        <taxon>Polyporales</taxon>
        <taxon>Grifolaceae</taxon>
        <taxon>Grifola</taxon>
    </lineage>
</organism>
<protein>
    <recommendedName>
        <fullName evidence="2">Ubiquitin 3 binding protein But2 C-terminal domain-containing protein</fullName>
    </recommendedName>
</protein>